<evidence type="ECO:0000313" key="1">
    <source>
        <dbReference type="EMBL" id="GAF78522.1"/>
    </source>
</evidence>
<protein>
    <submittedName>
        <fullName evidence="1">Uncharacterized protein</fullName>
    </submittedName>
</protein>
<dbReference type="AlphaFoldDB" id="X0SRL7"/>
<organism evidence="1">
    <name type="scientific">marine sediment metagenome</name>
    <dbReference type="NCBI Taxonomy" id="412755"/>
    <lineage>
        <taxon>unclassified sequences</taxon>
        <taxon>metagenomes</taxon>
        <taxon>ecological metagenomes</taxon>
    </lineage>
</organism>
<gene>
    <name evidence="1" type="ORF">S01H1_18200</name>
</gene>
<comment type="caution">
    <text evidence="1">The sequence shown here is derived from an EMBL/GenBank/DDBJ whole genome shotgun (WGS) entry which is preliminary data.</text>
</comment>
<name>X0SRL7_9ZZZZ</name>
<sequence length="107" mass="10955">MSAEAATLERKGPVLVNYGSGYVAADNGAPLQPGDAVMAKPSGRGEIVYDDGCREPVEPQKVVLVQDVSPCVKGAGPWPIYKLGEAAVIAGSLLVSGDNGYDQPASP</sequence>
<dbReference type="EMBL" id="BARS01009712">
    <property type="protein sequence ID" value="GAF78522.1"/>
    <property type="molecule type" value="Genomic_DNA"/>
</dbReference>
<reference evidence="1" key="1">
    <citation type="journal article" date="2014" name="Front. Microbiol.">
        <title>High frequency of phylogenetically diverse reductive dehalogenase-homologous genes in deep subseafloor sedimentary metagenomes.</title>
        <authorList>
            <person name="Kawai M."/>
            <person name="Futagami T."/>
            <person name="Toyoda A."/>
            <person name="Takaki Y."/>
            <person name="Nishi S."/>
            <person name="Hori S."/>
            <person name="Arai W."/>
            <person name="Tsubouchi T."/>
            <person name="Morono Y."/>
            <person name="Uchiyama I."/>
            <person name="Ito T."/>
            <person name="Fujiyama A."/>
            <person name="Inagaki F."/>
            <person name="Takami H."/>
        </authorList>
    </citation>
    <scope>NUCLEOTIDE SEQUENCE</scope>
    <source>
        <strain evidence="1">Expedition CK06-06</strain>
    </source>
</reference>
<proteinExistence type="predicted"/>
<accession>X0SRL7</accession>